<comment type="caution">
    <text evidence="4">The sequence shown here is derived from an EMBL/GenBank/DDBJ whole genome shotgun (WGS) entry which is preliminary data.</text>
</comment>
<evidence type="ECO:0000313" key="4">
    <source>
        <dbReference type="EMBL" id="PII37159.1"/>
    </source>
</evidence>
<comment type="similarity">
    <text evidence="3">Belongs to the glycosyl hydrolase 24 family.</text>
</comment>
<protein>
    <recommendedName>
        <fullName evidence="3">Lysozyme</fullName>
        <ecNumber evidence="3">3.2.1.17</ecNumber>
    </recommendedName>
</protein>
<dbReference type="GO" id="GO:0009253">
    <property type="term" value="P:peptidoglycan catabolic process"/>
    <property type="evidence" value="ECO:0007669"/>
    <property type="project" value="InterPro"/>
</dbReference>
<evidence type="ECO:0000256" key="1">
    <source>
        <dbReference type="ARBA" id="ARBA00022529"/>
    </source>
</evidence>
<keyword evidence="3" id="KW-0378">Hydrolase</keyword>
<evidence type="ECO:0000256" key="2">
    <source>
        <dbReference type="ARBA" id="ARBA00022638"/>
    </source>
</evidence>
<dbReference type="PANTHER" id="PTHR38107:SF3">
    <property type="entry name" value="LYSOZYME RRRD-RELATED"/>
    <property type="match status" value="1"/>
</dbReference>
<organism evidence="4">
    <name type="scientific">Chryseobacterium sp. B5</name>
    <dbReference type="NCBI Taxonomy" id="2050562"/>
    <lineage>
        <taxon>Bacteria</taxon>
        <taxon>Pseudomonadati</taxon>
        <taxon>Bacteroidota</taxon>
        <taxon>Flavobacteriia</taxon>
        <taxon>Flavobacteriales</taxon>
        <taxon>Weeksellaceae</taxon>
        <taxon>Chryseobacterium group</taxon>
        <taxon>Chryseobacterium</taxon>
    </lineage>
</organism>
<dbReference type="InterPro" id="IPR023347">
    <property type="entry name" value="Lysozyme_dom_sf"/>
</dbReference>
<keyword evidence="2 3" id="KW-0081">Bacteriolytic enzyme</keyword>
<dbReference type="EMBL" id="PEKC01000005">
    <property type="protein sequence ID" value="PII37159.1"/>
    <property type="molecule type" value="Genomic_DNA"/>
</dbReference>
<dbReference type="EC" id="3.2.1.17" evidence="3"/>
<proteinExistence type="inferred from homology"/>
<dbReference type="InterPro" id="IPR051018">
    <property type="entry name" value="Bacteriophage_GH24"/>
</dbReference>
<dbReference type="GO" id="GO:0016998">
    <property type="term" value="P:cell wall macromolecule catabolic process"/>
    <property type="evidence" value="ECO:0007669"/>
    <property type="project" value="InterPro"/>
</dbReference>
<keyword evidence="1 3" id="KW-0929">Antimicrobial</keyword>
<sequence length="194" mass="21414">MSKTPRTAVAALTISAAGLLATLGLEGFRPDPHVPTQGDRPTIGHGSTVYEDGAPVQLSDPLITRERALQLVRSHTSKDEAMFRASLPGVTLYQAEYDLYLDFTYQYGIGAWRTSSMRTRLLAGHFAPACQALLGYRFMTSPKREGPGWEPYQWDAAGRPTRWRFDCSTPGNKVCRGVWARQQARHAACMGAQP</sequence>
<dbReference type="AlphaFoldDB" id="A0A2G7TB72"/>
<reference evidence="4" key="1">
    <citation type="submission" date="2017-10" db="EMBL/GenBank/DDBJ databases">
        <title>Chryseobacterium sp. B5 is a hydrocarbonoclastic and plant growth promoting bacterium.</title>
        <authorList>
            <person name="Thijs S."/>
            <person name="Gkorezis P."/>
            <person name="Van Hamme J."/>
        </authorList>
    </citation>
    <scope>NUCLEOTIDE SEQUENCE</scope>
    <source>
        <strain evidence="4">B5</strain>
    </source>
</reference>
<dbReference type="SUPFAM" id="SSF53955">
    <property type="entry name" value="Lysozyme-like"/>
    <property type="match status" value="1"/>
</dbReference>
<dbReference type="Pfam" id="PF00959">
    <property type="entry name" value="Phage_lysozyme"/>
    <property type="match status" value="1"/>
</dbReference>
<dbReference type="GO" id="GO:0003796">
    <property type="term" value="F:lysozyme activity"/>
    <property type="evidence" value="ECO:0007669"/>
    <property type="project" value="UniProtKB-EC"/>
</dbReference>
<comment type="catalytic activity">
    <reaction evidence="3">
        <text>Hydrolysis of (1-&gt;4)-beta-linkages between N-acetylmuramic acid and N-acetyl-D-glucosamine residues in a peptidoglycan and between N-acetyl-D-glucosamine residues in chitodextrins.</text>
        <dbReference type="EC" id="3.2.1.17"/>
    </reaction>
</comment>
<dbReference type="PANTHER" id="PTHR38107">
    <property type="match status" value="1"/>
</dbReference>
<keyword evidence="3" id="KW-0326">Glycosidase</keyword>
<name>A0A2G7TB72_9FLAO</name>
<dbReference type="Gene3D" id="1.10.530.40">
    <property type="match status" value="1"/>
</dbReference>
<dbReference type="InterPro" id="IPR023346">
    <property type="entry name" value="Lysozyme-like_dom_sf"/>
</dbReference>
<dbReference type="GO" id="GO:0042742">
    <property type="term" value="P:defense response to bacterium"/>
    <property type="evidence" value="ECO:0007669"/>
    <property type="project" value="UniProtKB-KW"/>
</dbReference>
<dbReference type="GO" id="GO:0031640">
    <property type="term" value="P:killing of cells of another organism"/>
    <property type="evidence" value="ECO:0007669"/>
    <property type="project" value="UniProtKB-KW"/>
</dbReference>
<dbReference type="InterPro" id="IPR002196">
    <property type="entry name" value="Glyco_hydro_24"/>
</dbReference>
<accession>A0A2G7TB72</accession>
<gene>
    <name evidence="4" type="ORF">CTI11_02100</name>
</gene>
<evidence type="ECO:0000256" key="3">
    <source>
        <dbReference type="RuleBase" id="RU003788"/>
    </source>
</evidence>